<evidence type="ECO:0000313" key="6">
    <source>
        <dbReference type="EMBL" id="XAU15489.1"/>
    </source>
</evidence>
<dbReference type="InterPro" id="IPR001460">
    <property type="entry name" value="PCN-bd_Tpept"/>
</dbReference>
<reference evidence="6 7" key="1">
    <citation type="submission" date="2024-03" db="EMBL/GenBank/DDBJ databases">
        <title>Sulfurimonas sp. HSL3-1.</title>
        <authorList>
            <person name="Wang S."/>
        </authorList>
    </citation>
    <scope>NUCLEOTIDE SEQUENCE [LARGE SCALE GENOMIC DNA]</scope>
    <source>
        <strain evidence="6 7">HSL3-1</strain>
    </source>
</reference>
<dbReference type="Gene3D" id="3.40.710.10">
    <property type="entry name" value="DD-peptidase/beta-lactamase superfamily"/>
    <property type="match status" value="1"/>
</dbReference>
<evidence type="ECO:0000256" key="3">
    <source>
        <dbReference type="ARBA" id="ARBA00023136"/>
    </source>
</evidence>
<dbReference type="PANTHER" id="PTHR30627">
    <property type="entry name" value="PEPTIDOGLYCAN D,D-TRANSPEPTIDASE"/>
    <property type="match status" value="1"/>
</dbReference>
<evidence type="ECO:0000259" key="4">
    <source>
        <dbReference type="Pfam" id="PF00905"/>
    </source>
</evidence>
<dbReference type="InterPro" id="IPR050515">
    <property type="entry name" value="Beta-lactam/transpept"/>
</dbReference>
<evidence type="ECO:0000256" key="2">
    <source>
        <dbReference type="ARBA" id="ARBA00022645"/>
    </source>
</evidence>
<keyword evidence="2" id="KW-0121">Carboxypeptidase</keyword>
<accession>A0ABZ3HB64</accession>
<dbReference type="InterPro" id="IPR005311">
    <property type="entry name" value="PBP_dimer"/>
</dbReference>
<dbReference type="Proteomes" id="UP001447842">
    <property type="component" value="Chromosome"/>
</dbReference>
<dbReference type="Gene3D" id="3.30.450.330">
    <property type="match status" value="1"/>
</dbReference>
<sequence>MQGGSSTMANVELNKKKKIVILFLLITFAFAVFALVMAGKALGERHTPRLYTSGTTKAMRGSLISADGFHIATTRKLYKATVNTRNIDPDKKELFVQLFSIYSGIPDKKIRQKLGKRRGNVVLSYDISPKRAQYLKSLAFELRRLGIFVEYETPSGDTILHGLNVVESGEARVYPYGDLLTPLIGYPRKFEEDGYTRNRGIKGLEKQFDDSLQARRNGYTYAPRDANNYKRLTKESLFTPPLDGYDLQLTIPVTLQIRVERIADAMKAYLDAEEIMVVIMRSDDGEVLSLASSNRFLPTQIKKSDYSALNTGALEYSFEPGSVLKPLVFSILLEHGKVNPFDIVNGHGGRFRMGRKVITDEHKFNWISAENVIVHSSNIGIAQLAQKLEGDEFAEGLRNFGLTRPTGMEFPYEKRGVLPSIRQLNAEIYKATTAYGYGLRVDLMQLIKAYNVFNNGGKAVTPIVANKLIDPATGETIALETDDPVQVLTPATAARMKKILIKTVREGTGTGTITPGLELGGKTGTAHIAEGGHYVNQYNTSFLGFANDTQGHRYTIGVTVIKPKKYHFASLTAVAVNKKVIDMMVREGYLVPDANTAAEEVAISAKH</sequence>
<comment type="subcellular location">
    <subcellularLocation>
        <location evidence="1">Membrane</location>
    </subcellularLocation>
</comment>
<dbReference type="PANTHER" id="PTHR30627:SF1">
    <property type="entry name" value="PEPTIDOGLYCAN D,D-TRANSPEPTIDASE FTSI"/>
    <property type="match status" value="1"/>
</dbReference>
<evidence type="ECO:0000259" key="5">
    <source>
        <dbReference type="Pfam" id="PF03717"/>
    </source>
</evidence>
<dbReference type="InterPro" id="IPR012338">
    <property type="entry name" value="Beta-lactam/transpept-like"/>
</dbReference>
<evidence type="ECO:0000256" key="1">
    <source>
        <dbReference type="ARBA" id="ARBA00004370"/>
    </source>
</evidence>
<dbReference type="SUPFAM" id="SSF56519">
    <property type="entry name" value="Penicillin binding protein dimerisation domain"/>
    <property type="match status" value="1"/>
</dbReference>
<keyword evidence="3" id="KW-0472">Membrane</keyword>
<feature type="domain" description="Penicillin-binding protein dimerisation" evidence="5">
    <location>
        <begin position="56"/>
        <end position="228"/>
    </location>
</feature>
<dbReference type="RefSeq" id="WP_345972940.1">
    <property type="nucleotide sequence ID" value="NZ_CP147920.1"/>
</dbReference>
<feature type="domain" description="Penicillin-binding protein transpeptidase" evidence="4">
    <location>
        <begin position="276"/>
        <end position="573"/>
    </location>
</feature>
<organism evidence="6 7">
    <name type="scientific">Sulfurimonas diazotrophicus</name>
    <dbReference type="NCBI Taxonomy" id="3131939"/>
    <lineage>
        <taxon>Bacteria</taxon>
        <taxon>Pseudomonadati</taxon>
        <taxon>Campylobacterota</taxon>
        <taxon>Epsilonproteobacteria</taxon>
        <taxon>Campylobacterales</taxon>
        <taxon>Sulfurimonadaceae</taxon>
        <taxon>Sulfurimonas</taxon>
    </lineage>
</organism>
<protein>
    <submittedName>
        <fullName evidence="6">Penicillin-binding protein 2</fullName>
    </submittedName>
</protein>
<gene>
    <name evidence="6" type="ORF">WCY31_02045</name>
</gene>
<dbReference type="Gene3D" id="3.90.1310.10">
    <property type="entry name" value="Penicillin-binding protein 2a (Domain 2)"/>
    <property type="match status" value="1"/>
</dbReference>
<keyword evidence="7" id="KW-1185">Reference proteome</keyword>
<dbReference type="Pfam" id="PF00905">
    <property type="entry name" value="Transpeptidase"/>
    <property type="match status" value="1"/>
</dbReference>
<keyword evidence="2" id="KW-0645">Protease</keyword>
<dbReference type="InterPro" id="IPR036138">
    <property type="entry name" value="PBP_dimer_sf"/>
</dbReference>
<name>A0ABZ3HB64_9BACT</name>
<keyword evidence="2" id="KW-0378">Hydrolase</keyword>
<dbReference type="Pfam" id="PF03717">
    <property type="entry name" value="PBP_dimer"/>
    <property type="match status" value="1"/>
</dbReference>
<proteinExistence type="predicted"/>
<evidence type="ECO:0000313" key="7">
    <source>
        <dbReference type="Proteomes" id="UP001447842"/>
    </source>
</evidence>
<dbReference type="SUPFAM" id="SSF56601">
    <property type="entry name" value="beta-lactamase/transpeptidase-like"/>
    <property type="match status" value="1"/>
</dbReference>
<dbReference type="EMBL" id="CP147920">
    <property type="protein sequence ID" value="XAU15489.1"/>
    <property type="molecule type" value="Genomic_DNA"/>
</dbReference>